<dbReference type="VEuPathDB" id="FungiDB:MGG_15775"/>
<evidence type="ECO:0000313" key="3">
    <source>
        <dbReference type="Proteomes" id="UP000009058"/>
    </source>
</evidence>
<dbReference type="GeneID" id="12985421"/>
<evidence type="ECO:0000313" key="2">
    <source>
        <dbReference type="EMBL" id="EHA55014.1"/>
    </source>
</evidence>
<gene>
    <name evidence="2" type="ORF">MGG_15775</name>
</gene>
<feature type="compositionally biased region" description="Basic and acidic residues" evidence="1">
    <location>
        <begin position="26"/>
        <end position="37"/>
    </location>
</feature>
<protein>
    <submittedName>
        <fullName evidence="2">Uncharacterized protein</fullName>
    </submittedName>
</protein>
<feature type="compositionally biased region" description="Polar residues" evidence="1">
    <location>
        <begin position="1"/>
        <end position="11"/>
    </location>
</feature>
<reference evidence="2 3" key="1">
    <citation type="journal article" date="2005" name="Nature">
        <title>The genome sequence of the rice blast fungus Magnaporthe grisea.</title>
        <authorList>
            <person name="Dean R.A."/>
            <person name="Talbot N.J."/>
            <person name="Ebbole D.J."/>
            <person name="Farman M.L."/>
            <person name="Mitchell T.K."/>
            <person name="Orbach M.J."/>
            <person name="Thon M."/>
            <person name="Kulkarni R."/>
            <person name="Xu J.R."/>
            <person name="Pan H."/>
            <person name="Read N.D."/>
            <person name="Lee Y.H."/>
            <person name="Carbone I."/>
            <person name="Brown D."/>
            <person name="Oh Y.Y."/>
            <person name="Donofrio N."/>
            <person name="Jeong J.S."/>
            <person name="Soanes D.M."/>
            <person name="Djonovic S."/>
            <person name="Kolomiets E."/>
            <person name="Rehmeyer C."/>
            <person name="Li W."/>
            <person name="Harding M."/>
            <person name="Kim S."/>
            <person name="Lebrun M.H."/>
            <person name="Bohnert H."/>
            <person name="Coughlan S."/>
            <person name="Butler J."/>
            <person name="Calvo S."/>
            <person name="Ma L.J."/>
            <person name="Nicol R."/>
            <person name="Purcell S."/>
            <person name="Nusbaum C."/>
            <person name="Galagan J.E."/>
            <person name="Birren B.W."/>
        </authorList>
    </citation>
    <scope>NUCLEOTIDE SEQUENCE [LARGE SCALE GENOMIC DNA]</scope>
    <source>
        <strain evidence="3">70-15 / ATCC MYA-4617 / FGSC 8958</strain>
    </source>
</reference>
<evidence type="ECO:0000256" key="1">
    <source>
        <dbReference type="SAM" id="MobiDB-lite"/>
    </source>
</evidence>
<dbReference type="Proteomes" id="UP000009058">
    <property type="component" value="Chromosome 2"/>
</dbReference>
<reference key="2">
    <citation type="submission" date="2011-05" db="EMBL/GenBank/DDBJ databases">
        <title>The Genome Sequence of Magnaporthe oryzae 70-15.</title>
        <authorList>
            <consortium name="The Broad Institute Genome Sequencing Platform"/>
            <person name="Ma L.-J."/>
            <person name="Dead R."/>
            <person name="Young S.K."/>
            <person name="Zeng Q."/>
            <person name="Gargeya S."/>
            <person name="Fitzgerald M."/>
            <person name="Haas B."/>
            <person name="Abouelleil A."/>
            <person name="Alvarado L."/>
            <person name="Arachchi H.M."/>
            <person name="Berlin A."/>
            <person name="Brown A."/>
            <person name="Chapman S.B."/>
            <person name="Chen Z."/>
            <person name="Dunbar C."/>
            <person name="Freedman E."/>
            <person name="Gearin G."/>
            <person name="Gellesch M."/>
            <person name="Goldberg J."/>
            <person name="Griggs A."/>
            <person name="Gujja S."/>
            <person name="Heiman D."/>
            <person name="Howarth C."/>
            <person name="Larson L."/>
            <person name="Lui A."/>
            <person name="MacDonald P.J.P."/>
            <person name="Mehta T."/>
            <person name="Montmayeur A."/>
            <person name="Murphy C."/>
            <person name="Neiman D."/>
            <person name="Pearson M."/>
            <person name="Priest M."/>
            <person name="Roberts A."/>
            <person name="Saif S."/>
            <person name="Shea T."/>
            <person name="Shenoy N."/>
            <person name="Sisk P."/>
            <person name="Stolte C."/>
            <person name="Sykes S."/>
            <person name="Yandava C."/>
            <person name="Wortman J."/>
            <person name="Nusbaum C."/>
            <person name="Birren B."/>
        </authorList>
    </citation>
    <scope>NUCLEOTIDE SEQUENCE</scope>
    <source>
        <strain>70-15</strain>
    </source>
</reference>
<dbReference type="EMBL" id="CM001232">
    <property type="protein sequence ID" value="EHA55014.1"/>
    <property type="molecule type" value="Genomic_DNA"/>
</dbReference>
<name>G4MW54_PYRO7</name>
<dbReference type="InParanoid" id="G4MW54"/>
<dbReference type="RefSeq" id="XP_003714821.1">
    <property type="nucleotide sequence ID" value="XM_003714773.1"/>
</dbReference>
<dbReference type="HOGENOM" id="CLU_110338_0_0_1"/>
<feature type="region of interest" description="Disordered" evidence="1">
    <location>
        <begin position="1"/>
        <end position="133"/>
    </location>
</feature>
<organism evidence="2 3">
    <name type="scientific">Pyricularia oryzae (strain 70-15 / ATCC MYA-4617 / FGSC 8958)</name>
    <name type="common">Rice blast fungus</name>
    <name type="synonym">Magnaporthe oryzae</name>
    <dbReference type="NCBI Taxonomy" id="242507"/>
    <lineage>
        <taxon>Eukaryota</taxon>
        <taxon>Fungi</taxon>
        <taxon>Dikarya</taxon>
        <taxon>Ascomycota</taxon>
        <taxon>Pezizomycotina</taxon>
        <taxon>Sordariomycetes</taxon>
        <taxon>Sordariomycetidae</taxon>
        <taxon>Magnaporthales</taxon>
        <taxon>Pyriculariaceae</taxon>
        <taxon>Pyricularia</taxon>
    </lineage>
</organism>
<proteinExistence type="predicted"/>
<keyword evidence="3" id="KW-1185">Reference proteome</keyword>
<feature type="compositionally biased region" description="Polar residues" evidence="1">
    <location>
        <begin position="92"/>
        <end position="105"/>
    </location>
</feature>
<dbReference type="AlphaFoldDB" id="G4MW54"/>
<sequence length="218" mass="23588">MLSPASKTSIMSVMPASKAMKPSKRNNIEESPGKQDADAVQPTVEYDLDGNTVTSLHQEIDTCGSPTRSSRESSEKVQPTTPESNPCGREINNLNSEELPTLSSDTPEESDGHVEALALSSDPSQMPPRAAAAAEDRELIWARPGLGLSDPFVQTDNMTATLGKEDNLDESVYTLLHSYVLKSHNPDLWLAMANSMARRGKLLEDLSSTPEGCRSLSM</sequence>
<accession>G4MW54</accession>